<name>A0ABT6JUE5_9GAMM</name>
<evidence type="ECO:0000313" key="6">
    <source>
        <dbReference type="Proteomes" id="UP001156873"/>
    </source>
</evidence>
<feature type="signal peptide" evidence="2">
    <location>
        <begin position="1"/>
        <end position="27"/>
    </location>
</feature>
<sequence length="380" mass="37108">MAARAGRGWRAACVLAILLPWTTAALAQEADLAIAKDDGSTAYVPGTTVSYQIVVSNVAGPDDVVDALVEDPLPAGTVDADWTCTATGAAACGAPAGAGAISTTVDLPVGTQVEFTFNLVVPAERTGPLANTATVEPPAGTADGDPGNNTATDINLQAAAPTVQLSKTSEGGTGTFGYAMSNLSDATDSITTSASGVAAPSPQVSTVVDPATAVVVTETPATGFAVASATCTDDNAAGTGNPASFGTLAGNVLTISPENLLPDAQIVCSFVNQLQVDVSVDKVASAASARTGDIVTYTLTLANAGPGDATDVLLTDTPGTGQDCTSPGPDATCSASGGATCPGATVPVADLIGSGVTIPALPVGSQVVVTLECEITATAP</sequence>
<feature type="domain" description="DUF11" evidence="3">
    <location>
        <begin position="277"/>
        <end position="377"/>
    </location>
</feature>
<gene>
    <name evidence="5" type="ORF">QFW81_06485</name>
</gene>
<evidence type="ECO:0008006" key="7">
    <source>
        <dbReference type="Google" id="ProtNLM"/>
    </source>
</evidence>
<accession>A0ABT6JUE5</accession>
<dbReference type="EMBL" id="JARXRO010000014">
    <property type="protein sequence ID" value="MDH5833571.1"/>
    <property type="molecule type" value="Genomic_DNA"/>
</dbReference>
<evidence type="ECO:0000259" key="3">
    <source>
        <dbReference type="Pfam" id="PF01345"/>
    </source>
</evidence>
<evidence type="ECO:0000256" key="1">
    <source>
        <dbReference type="SAM" id="MobiDB-lite"/>
    </source>
</evidence>
<keyword evidence="6" id="KW-1185">Reference proteome</keyword>
<dbReference type="RefSeq" id="WP_280577849.1">
    <property type="nucleotide sequence ID" value="NZ_JARXRO010000014.1"/>
</dbReference>
<dbReference type="NCBIfam" id="TIGR01451">
    <property type="entry name" value="B_ant_repeat"/>
    <property type="match status" value="2"/>
</dbReference>
<evidence type="ECO:0000256" key="2">
    <source>
        <dbReference type="SAM" id="SignalP"/>
    </source>
</evidence>
<evidence type="ECO:0000313" key="5">
    <source>
        <dbReference type="EMBL" id="MDH5833571.1"/>
    </source>
</evidence>
<dbReference type="Pfam" id="PF24514">
    <property type="entry name" value="SpaA_4"/>
    <property type="match status" value="1"/>
</dbReference>
<feature type="region of interest" description="Disordered" evidence="1">
    <location>
        <begin position="128"/>
        <end position="153"/>
    </location>
</feature>
<reference evidence="5 6" key="1">
    <citation type="submission" date="2023-04" db="EMBL/GenBank/DDBJ databases">
        <title>Luteimonas sp. M1R5S59.</title>
        <authorList>
            <person name="Sun J.-Q."/>
        </authorList>
    </citation>
    <scope>NUCLEOTIDE SEQUENCE [LARGE SCALE GENOMIC DNA]</scope>
    <source>
        <strain evidence="5 6">M1R5S59</strain>
    </source>
</reference>
<dbReference type="InterPro" id="IPR055371">
    <property type="entry name" value="SpaA_PFL_dom_4"/>
</dbReference>
<dbReference type="PANTHER" id="PTHR34819">
    <property type="entry name" value="LARGE CYSTEINE-RICH PERIPLASMIC PROTEIN OMCB"/>
    <property type="match status" value="1"/>
</dbReference>
<proteinExistence type="predicted"/>
<dbReference type="Pfam" id="PF01345">
    <property type="entry name" value="DUF11"/>
    <property type="match status" value="2"/>
</dbReference>
<feature type="domain" description="DUF11" evidence="3">
    <location>
        <begin position="31"/>
        <end position="152"/>
    </location>
</feature>
<protein>
    <recommendedName>
        <fullName evidence="7">DUF11 domain-containing protein</fullName>
    </recommendedName>
</protein>
<dbReference type="InterPro" id="IPR051172">
    <property type="entry name" value="Chlamydia_OmcB"/>
</dbReference>
<dbReference type="Proteomes" id="UP001156873">
    <property type="component" value="Unassembled WGS sequence"/>
</dbReference>
<feature type="chain" id="PRO_5045214337" description="DUF11 domain-containing protein" evidence="2">
    <location>
        <begin position="28"/>
        <end position="380"/>
    </location>
</feature>
<feature type="domain" description="SpaA-like prealbumin fold" evidence="4">
    <location>
        <begin position="163"/>
        <end position="273"/>
    </location>
</feature>
<dbReference type="InterPro" id="IPR047589">
    <property type="entry name" value="DUF11_rpt"/>
</dbReference>
<evidence type="ECO:0000259" key="4">
    <source>
        <dbReference type="Pfam" id="PF24514"/>
    </source>
</evidence>
<dbReference type="PANTHER" id="PTHR34819:SF3">
    <property type="entry name" value="CELL SURFACE PROTEIN"/>
    <property type="match status" value="1"/>
</dbReference>
<dbReference type="InterPro" id="IPR001434">
    <property type="entry name" value="OmcB-like_DUF11"/>
</dbReference>
<organism evidence="5 6">
    <name type="scientific">Luteimonas kalidii</name>
    <dbReference type="NCBI Taxonomy" id="3042025"/>
    <lineage>
        <taxon>Bacteria</taxon>
        <taxon>Pseudomonadati</taxon>
        <taxon>Pseudomonadota</taxon>
        <taxon>Gammaproteobacteria</taxon>
        <taxon>Lysobacterales</taxon>
        <taxon>Lysobacteraceae</taxon>
        <taxon>Luteimonas</taxon>
    </lineage>
</organism>
<comment type="caution">
    <text evidence="5">The sequence shown here is derived from an EMBL/GenBank/DDBJ whole genome shotgun (WGS) entry which is preliminary data.</text>
</comment>
<keyword evidence="2" id="KW-0732">Signal</keyword>